<dbReference type="InterPro" id="IPR019557">
    <property type="entry name" value="AminoTfrase-like_pln_mobile"/>
</dbReference>
<organism evidence="3">
    <name type="scientific">Fagus sylvatica</name>
    <name type="common">Beechnut</name>
    <dbReference type="NCBI Taxonomy" id="28930"/>
    <lineage>
        <taxon>Eukaryota</taxon>
        <taxon>Viridiplantae</taxon>
        <taxon>Streptophyta</taxon>
        <taxon>Embryophyta</taxon>
        <taxon>Tracheophyta</taxon>
        <taxon>Spermatophyta</taxon>
        <taxon>Magnoliopsida</taxon>
        <taxon>eudicotyledons</taxon>
        <taxon>Gunneridae</taxon>
        <taxon>Pentapetalae</taxon>
        <taxon>rosids</taxon>
        <taxon>fabids</taxon>
        <taxon>Fagales</taxon>
        <taxon>Fagaceae</taxon>
        <taxon>Fagus</taxon>
    </lineage>
</organism>
<sequence length="1113" mass="121418">MTSSSRRSTRGRGGTFSDEGGPPVVGEAAVLRGLGDNDDSSSSGLGSPESLEVVLGRPTIDPWYRSGERFPSVPMNPQPPPVDWEWLVVREDATADMAWTPSFREIRDLQMQRNEMLAVPLVFDFQSSNMFRDIEALRQLVRRWCPSTHTFFFAHGELTVTLEDIENHWLLPILGDQDPAEVELSPEELRIEAALADYIGRKNISLGTQAARFTPWMDHFNREEDVLIRKVAFVAYWLSKCVFGEHLAYSIKPLYFPLAVKIAAGAYFPFAPLLLGQLYTQLDLLHAEELISASCHIFATAFNSSIVHTFLWEHALEYIIKGRKPYEARNKFASMPEEVAAHVGNFQGDVPAVYRWVGSKFYDHSLIPSLDSESKVCWRPYGVTHHGFAYDSVMCGFRNVEAQDYTLIGEDMRSLTYLFATNAGWLPVLSSGKLQFTAYSAHRVRRQFGFDQEVPAVMGIAAGEIPTINLFLKARAFAYWSGIAPRIIVPSGDKSCISPLPHPCLFVATNTMTTYANRQRLGYAVWHQKESRWMVFGNHHPLLWLRDHPHIPAPGKVASSRGRRTAPTGTPTAKERQYSSSKKRKAPSKDSPTQASKKKKTSAIRGSKGVLVLKTSIQDPLSAGKSAAQGVSALVSKKPIRKTRARKRTFVPPAFPNVPTSIAARITARKSTRGVVYFKRRSKQRADMLNRVPIVIPDDLDSSSSSSDKGDPFGVAAEGVESEDIEVDAAEIAVETVSDAETVAAEVNSVDESTASGASSGEEGEHTTVGVVTSAARAVKTTPITITSSGGTAQGYPSESGSHADPSLLDSSLSTRHYVQRARRGSIVSTDSERTISATIRVLIPPSPLHESGGIAPTPVVIAAVVPAAVTVQDSEAVPAAAEEVPGVTQIEHAEVAASEDPVQANAILGSDVPARERAFAQDPVDDVSMEDMADTHDSYDAVLAETEDHVAGTQAADMEVTAPVTAHTSPTKTIASGNEVVAEEERRHQTAVVEFAIKGQPGLLFATSSRHVEYFWIFDDAKDDFEGPSATRGDSVLESLMGEVWQLLSISLSGRPWFKSRRILVELRVVEACAATLRDALNMVAPNPWDLASARGVSVESHAESALYGLLA</sequence>
<dbReference type="AlphaFoldDB" id="A0A2N9IHF0"/>
<dbReference type="PANTHER" id="PTHR46033">
    <property type="entry name" value="PROTEIN MAIN-LIKE 2"/>
    <property type="match status" value="1"/>
</dbReference>
<dbReference type="EMBL" id="OIVN01005702">
    <property type="protein sequence ID" value="SPD23684.1"/>
    <property type="molecule type" value="Genomic_DNA"/>
</dbReference>
<gene>
    <name evidence="3" type="ORF">FSB_LOCUS51566</name>
</gene>
<feature type="region of interest" description="Disordered" evidence="1">
    <location>
        <begin position="748"/>
        <end position="809"/>
    </location>
</feature>
<dbReference type="PANTHER" id="PTHR46033:SF16">
    <property type="entry name" value="AMINOTRANSFERASE-LIKE PLANT MOBILE DOMAIN-CONTAINING PROTEIN"/>
    <property type="match status" value="1"/>
</dbReference>
<feature type="domain" description="Aminotransferase-like plant mobile" evidence="2">
    <location>
        <begin position="129"/>
        <end position="458"/>
    </location>
</feature>
<dbReference type="Pfam" id="PF10536">
    <property type="entry name" value="PMD"/>
    <property type="match status" value="1"/>
</dbReference>
<feature type="compositionally biased region" description="Low complexity" evidence="1">
    <location>
        <begin position="752"/>
        <end position="761"/>
    </location>
</feature>
<feature type="compositionally biased region" description="Low complexity" evidence="1">
    <location>
        <begin position="40"/>
        <end position="51"/>
    </location>
</feature>
<evidence type="ECO:0000259" key="2">
    <source>
        <dbReference type="Pfam" id="PF10536"/>
    </source>
</evidence>
<accession>A0A2N9IHF0</accession>
<evidence type="ECO:0000313" key="3">
    <source>
        <dbReference type="EMBL" id="SPD23684.1"/>
    </source>
</evidence>
<proteinExistence type="predicted"/>
<feature type="region of interest" description="Disordered" evidence="1">
    <location>
        <begin position="698"/>
        <end position="721"/>
    </location>
</feature>
<feature type="region of interest" description="Disordered" evidence="1">
    <location>
        <begin position="1"/>
        <end position="51"/>
    </location>
</feature>
<feature type="compositionally biased region" description="Low complexity" evidence="1">
    <location>
        <begin position="781"/>
        <end position="791"/>
    </location>
</feature>
<dbReference type="InterPro" id="IPR044824">
    <property type="entry name" value="MAIN-like"/>
</dbReference>
<feature type="region of interest" description="Disordered" evidence="1">
    <location>
        <begin position="554"/>
        <end position="603"/>
    </location>
</feature>
<evidence type="ECO:0000256" key="1">
    <source>
        <dbReference type="SAM" id="MobiDB-lite"/>
    </source>
</evidence>
<name>A0A2N9IHF0_FAGSY</name>
<dbReference type="GO" id="GO:0010073">
    <property type="term" value="P:meristem maintenance"/>
    <property type="evidence" value="ECO:0007669"/>
    <property type="project" value="InterPro"/>
</dbReference>
<protein>
    <recommendedName>
        <fullName evidence="2">Aminotransferase-like plant mobile domain-containing protein</fullName>
    </recommendedName>
</protein>
<reference evidence="3" key="1">
    <citation type="submission" date="2018-02" db="EMBL/GenBank/DDBJ databases">
        <authorList>
            <person name="Cohen D.B."/>
            <person name="Kent A.D."/>
        </authorList>
    </citation>
    <scope>NUCLEOTIDE SEQUENCE</scope>
</reference>